<dbReference type="Proteomes" id="UP001629113">
    <property type="component" value="Unassembled WGS sequence"/>
</dbReference>
<reference evidence="10 11" key="1">
    <citation type="submission" date="2024-06" db="EMBL/GenBank/DDBJ databases">
        <title>Complete genome of Phlyctema vagabunda strain 19-DSS-EL-015.</title>
        <authorList>
            <person name="Fiorenzani C."/>
        </authorList>
    </citation>
    <scope>NUCLEOTIDE SEQUENCE [LARGE SCALE GENOMIC DNA]</scope>
    <source>
        <strain evidence="10 11">19-DSS-EL-015</strain>
    </source>
</reference>
<comment type="caution">
    <text evidence="10">The sequence shown here is derived from an EMBL/GenBank/DDBJ whole genome shotgun (WGS) entry which is preliminary data.</text>
</comment>
<proteinExistence type="predicted"/>
<dbReference type="PANTHER" id="PTHR31313:SF4">
    <property type="entry name" value="CONIDIAL DEVELOPMENT PROTEIN FLUFFY"/>
    <property type="match status" value="1"/>
</dbReference>
<evidence type="ECO:0000256" key="1">
    <source>
        <dbReference type="ARBA" id="ARBA00004123"/>
    </source>
</evidence>
<evidence type="ECO:0000256" key="3">
    <source>
        <dbReference type="ARBA" id="ARBA00022833"/>
    </source>
</evidence>
<dbReference type="PANTHER" id="PTHR31313">
    <property type="entry name" value="TY1 ENHANCER ACTIVATOR"/>
    <property type="match status" value="1"/>
</dbReference>
<keyword evidence="7" id="KW-0539">Nucleus</keyword>
<accession>A0ABR4P1G7</accession>
<protein>
    <submittedName>
        <fullName evidence="10">Fungal specific transcription factor</fullName>
    </submittedName>
</protein>
<dbReference type="SUPFAM" id="SSF57701">
    <property type="entry name" value="Zn2/Cys6 DNA-binding domain"/>
    <property type="match status" value="1"/>
</dbReference>
<dbReference type="PROSITE" id="PS00463">
    <property type="entry name" value="ZN2_CY6_FUNGAL_1"/>
    <property type="match status" value="1"/>
</dbReference>
<dbReference type="CDD" id="cd00067">
    <property type="entry name" value="GAL4"/>
    <property type="match status" value="1"/>
</dbReference>
<comment type="subcellular location">
    <subcellularLocation>
        <location evidence="1">Nucleus</location>
    </subcellularLocation>
</comment>
<dbReference type="SMART" id="SM00066">
    <property type="entry name" value="GAL4"/>
    <property type="match status" value="1"/>
</dbReference>
<keyword evidence="2" id="KW-0479">Metal-binding</keyword>
<dbReference type="PROSITE" id="PS50048">
    <property type="entry name" value="ZN2_CY6_FUNGAL_2"/>
    <property type="match status" value="1"/>
</dbReference>
<evidence type="ECO:0000256" key="5">
    <source>
        <dbReference type="ARBA" id="ARBA00023125"/>
    </source>
</evidence>
<evidence type="ECO:0000256" key="6">
    <source>
        <dbReference type="ARBA" id="ARBA00023163"/>
    </source>
</evidence>
<name>A0ABR4P1G7_9HELO</name>
<evidence type="ECO:0000256" key="2">
    <source>
        <dbReference type="ARBA" id="ARBA00022723"/>
    </source>
</evidence>
<sequence length="759" mass="85672">MDDPALNENMKPAPDDTGISKRSRGLGFVTPNACTECRKKRAKCDGHHPCGRCRTQKSADCVYEIPVRQSKENMRIEIEQLRKHQQQSESVFAALSNHAWSDMILEMFRNGESLDAIFEQTERLRQSKSPEGERVTSYEQSHTHRLIMNAIHSPQKSETPSENLSPNEAYTTKPHISRTNTASMENAHQWVASKSSPVNFANTSQSEDSMNWTPDNATNDGRANLGSVHSDAPIIGVLHEKTVGKGESSNSIISARSQGQEVILGPDFAMGNQTYTNPDRMAAWTSITADTEFVKHLMTLYFCWEYPTFASLSKEHFLDDFKSGRQQNCSALLVNAILALGCRFSLQAKARAVPDDPNTAGDHFFAEAKDLLNQEQDRHSTTTIQALGLMSIREASCGRSSHSIYLSDQAIRLTVEMGLHLEKDDETEDATEERAVRAATFWGAFSLDQAWSVSIGRLPCFSKDTNLIRKPEILDHVERSVWMPYTDDGVPLERNCKQPSNVRSVYRTFCDLSEIVHKQLYAFYTPGENLTSTMLMDVYTQYLKWYEGIPSALRLGQNFTPAVLFAHMYYHYAILLLFRPFIKLKLVDSELSPREVCRQAADAISTLVKSYSKLYTLRRTPSFTPYFILTASLTHLVAVGKEEASIEKLEQTIADLEEIKPCHRFAARSLDILRFFIYEWKIDIPLDLDEETLKKMCRVLPTSTNQFCPNISQHDMMKGIGQPTSPDENPLFWPFPMQGRPMMGVGDALGPAGFEVSME</sequence>
<dbReference type="Gene3D" id="4.10.240.10">
    <property type="entry name" value="Zn(2)-C6 fungal-type DNA-binding domain"/>
    <property type="match status" value="1"/>
</dbReference>
<dbReference type="InterPro" id="IPR001138">
    <property type="entry name" value="Zn2Cys6_DnaBD"/>
</dbReference>
<gene>
    <name evidence="10" type="ORF">PVAG01_11145</name>
</gene>
<keyword evidence="6" id="KW-0804">Transcription</keyword>
<feature type="region of interest" description="Disordered" evidence="8">
    <location>
        <begin position="1"/>
        <end position="24"/>
    </location>
</feature>
<evidence type="ECO:0000313" key="10">
    <source>
        <dbReference type="EMBL" id="KAL3417145.1"/>
    </source>
</evidence>
<keyword evidence="3" id="KW-0862">Zinc</keyword>
<evidence type="ECO:0000259" key="9">
    <source>
        <dbReference type="PROSITE" id="PS50048"/>
    </source>
</evidence>
<dbReference type="Pfam" id="PF00172">
    <property type="entry name" value="Zn_clus"/>
    <property type="match status" value="1"/>
</dbReference>
<feature type="domain" description="Zn(2)-C6 fungal-type" evidence="9">
    <location>
        <begin position="33"/>
        <end position="63"/>
    </location>
</feature>
<evidence type="ECO:0000256" key="4">
    <source>
        <dbReference type="ARBA" id="ARBA00023015"/>
    </source>
</evidence>
<dbReference type="EMBL" id="JBFCZG010000011">
    <property type="protein sequence ID" value="KAL3417145.1"/>
    <property type="molecule type" value="Genomic_DNA"/>
</dbReference>
<evidence type="ECO:0000313" key="11">
    <source>
        <dbReference type="Proteomes" id="UP001629113"/>
    </source>
</evidence>
<evidence type="ECO:0000256" key="7">
    <source>
        <dbReference type="ARBA" id="ARBA00023242"/>
    </source>
</evidence>
<keyword evidence="5" id="KW-0238">DNA-binding</keyword>
<organism evidence="10 11">
    <name type="scientific">Phlyctema vagabunda</name>
    <dbReference type="NCBI Taxonomy" id="108571"/>
    <lineage>
        <taxon>Eukaryota</taxon>
        <taxon>Fungi</taxon>
        <taxon>Dikarya</taxon>
        <taxon>Ascomycota</taxon>
        <taxon>Pezizomycotina</taxon>
        <taxon>Leotiomycetes</taxon>
        <taxon>Helotiales</taxon>
        <taxon>Dermateaceae</taxon>
        <taxon>Phlyctema</taxon>
    </lineage>
</organism>
<dbReference type="SMART" id="SM00906">
    <property type="entry name" value="Fungal_trans"/>
    <property type="match status" value="1"/>
</dbReference>
<dbReference type="InterPro" id="IPR051615">
    <property type="entry name" value="Transcr_Regulatory_Elem"/>
</dbReference>
<keyword evidence="4" id="KW-0805">Transcription regulation</keyword>
<dbReference type="CDD" id="cd12148">
    <property type="entry name" value="fungal_TF_MHR"/>
    <property type="match status" value="1"/>
</dbReference>
<dbReference type="Pfam" id="PF04082">
    <property type="entry name" value="Fungal_trans"/>
    <property type="match status" value="1"/>
</dbReference>
<dbReference type="InterPro" id="IPR036864">
    <property type="entry name" value="Zn2-C6_fun-type_DNA-bd_sf"/>
</dbReference>
<evidence type="ECO:0000256" key="8">
    <source>
        <dbReference type="SAM" id="MobiDB-lite"/>
    </source>
</evidence>
<dbReference type="InterPro" id="IPR007219">
    <property type="entry name" value="XnlR_reg_dom"/>
</dbReference>
<keyword evidence="11" id="KW-1185">Reference proteome</keyword>